<protein>
    <recommendedName>
        <fullName evidence="3 7">Transaldolase</fullName>
        <ecNumber evidence="3 7">2.2.1.2</ecNumber>
    </recommendedName>
</protein>
<dbReference type="Gene3D" id="3.20.20.70">
    <property type="entry name" value="Aldolase class I"/>
    <property type="match status" value="1"/>
</dbReference>
<name>B7GDN8_PHATC</name>
<evidence type="ECO:0000256" key="4">
    <source>
        <dbReference type="ARBA" id="ARBA00022679"/>
    </source>
</evidence>
<dbReference type="RefSeq" id="XP_002185245.1">
    <property type="nucleotide sequence ID" value="XM_002185209.1"/>
</dbReference>
<comment type="similarity">
    <text evidence="2">Belongs to the transaldolase family. Type 1 subfamily.</text>
</comment>
<dbReference type="eggNOG" id="KOG2772">
    <property type="taxonomic scope" value="Eukaryota"/>
</dbReference>
<comment type="function">
    <text evidence="7">Catalyzes the rate-limiting step of the non-oxidative phase in the pentose phosphate pathway. Catalyzes the reversible conversion of sedheptulose-7-phosphate and D-glyceraldehyde 3-phosphate into erythrose-4-phosphate and beta-D-fructose 6-phosphate.</text>
</comment>
<dbReference type="GO" id="GO:0005737">
    <property type="term" value="C:cytoplasm"/>
    <property type="evidence" value="ECO:0007669"/>
    <property type="project" value="InterPro"/>
</dbReference>
<reference evidence="8 9" key="1">
    <citation type="journal article" date="2008" name="Nature">
        <title>The Phaeodactylum genome reveals the evolutionary history of diatom genomes.</title>
        <authorList>
            <person name="Bowler C."/>
            <person name="Allen A.E."/>
            <person name="Badger J.H."/>
            <person name="Grimwood J."/>
            <person name="Jabbari K."/>
            <person name="Kuo A."/>
            <person name="Maheswari U."/>
            <person name="Martens C."/>
            <person name="Maumus F."/>
            <person name="Otillar R.P."/>
            <person name="Rayko E."/>
            <person name="Salamov A."/>
            <person name="Vandepoele K."/>
            <person name="Beszteri B."/>
            <person name="Gruber A."/>
            <person name="Heijde M."/>
            <person name="Katinka M."/>
            <person name="Mock T."/>
            <person name="Valentin K."/>
            <person name="Verret F."/>
            <person name="Berges J.A."/>
            <person name="Brownlee C."/>
            <person name="Cadoret J.P."/>
            <person name="Chiovitti A."/>
            <person name="Choi C.J."/>
            <person name="Coesel S."/>
            <person name="De Martino A."/>
            <person name="Detter J.C."/>
            <person name="Durkin C."/>
            <person name="Falciatore A."/>
            <person name="Fournet J."/>
            <person name="Haruta M."/>
            <person name="Huysman M.J."/>
            <person name="Jenkins B.D."/>
            <person name="Jiroutova K."/>
            <person name="Jorgensen R.E."/>
            <person name="Joubert Y."/>
            <person name="Kaplan A."/>
            <person name="Kroger N."/>
            <person name="Kroth P.G."/>
            <person name="La Roche J."/>
            <person name="Lindquist E."/>
            <person name="Lommer M."/>
            <person name="Martin-Jezequel V."/>
            <person name="Lopez P.J."/>
            <person name="Lucas S."/>
            <person name="Mangogna M."/>
            <person name="McGinnis K."/>
            <person name="Medlin L.K."/>
            <person name="Montsant A."/>
            <person name="Oudot-Le Secq M.P."/>
            <person name="Napoli C."/>
            <person name="Obornik M."/>
            <person name="Parker M.S."/>
            <person name="Petit J.L."/>
            <person name="Porcel B.M."/>
            <person name="Poulsen N."/>
            <person name="Robison M."/>
            <person name="Rychlewski L."/>
            <person name="Rynearson T.A."/>
            <person name="Schmutz J."/>
            <person name="Shapiro H."/>
            <person name="Siaut M."/>
            <person name="Stanley M."/>
            <person name="Sussman M.R."/>
            <person name="Taylor A.R."/>
            <person name="Vardi A."/>
            <person name="von Dassow P."/>
            <person name="Vyverman W."/>
            <person name="Willis A."/>
            <person name="Wyrwicz L.S."/>
            <person name="Rokhsar D.S."/>
            <person name="Weissenbach J."/>
            <person name="Armbrust E.V."/>
            <person name="Green B.R."/>
            <person name="Van de Peer Y."/>
            <person name="Grigoriev I.V."/>
        </authorList>
    </citation>
    <scope>NUCLEOTIDE SEQUENCE [LARGE SCALE GENOMIC DNA]</scope>
    <source>
        <strain evidence="8 9">CCAP 1055/1</strain>
    </source>
</reference>
<keyword evidence="9" id="KW-1185">Reference proteome</keyword>
<keyword evidence="6" id="KW-0704">Schiff base</keyword>
<organism evidence="8 9">
    <name type="scientific">Phaeodactylum tricornutum (strain CCAP 1055/1)</name>
    <dbReference type="NCBI Taxonomy" id="556484"/>
    <lineage>
        <taxon>Eukaryota</taxon>
        <taxon>Sar</taxon>
        <taxon>Stramenopiles</taxon>
        <taxon>Ochrophyta</taxon>
        <taxon>Bacillariophyta</taxon>
        <taxon>Bacillariophyceae</taxon>
        <taxon>Bacillariophycidae</taxon>
        <taxon>Naviculales</taxon>
        <taxon>Phaeodactylaceae</taxon>
        <taxon>Phaeodactylum</taxon>
    </lineage>
</organism>
<dbReference type="HOGENOM" id="CLU_047470_0_1_1"/>
<dbReference type="STRING" id="556484.B7GDN8"/>
<proteinExistence type="inferred from homology"/>
<dbReference type="UniPathway" id="UPA00115">
    <property type="reaction ID" value="UER00414"/>
</dbReference>
<evidence type="ECO:0000256" key="5">
    <source>
        <dbReference type="ARBA" id="ARBA00023126"/>
    </source>
</evidence>
<evidence type="ECO:0000256" key="7">
    <source>
        <dbReference type="RuleBase" id="RU000501"/>
    </source>
</evidence>
<dbReference type="GO" id="GO:0005975">
    <property type="term" value="P:carbohydrate metabolic process"/>
    <property type="evidence" value="ECO:0007669"/>
    <property type="project" value="InterPro"/>
</dbReference>
<dbReference type="KEGG" id="pti:PHATRDRAFT_50313"/>
<evidence type="ECO:0000256" key="3">
    <source>
        <dbReference type="ARBA" id="ARBA00013151"/>
    </source>
</evidence>
<accession>B7GDN8</accession>
<dbReference type="SUPFAM" id="SSF51569">
    <property type="entry name" value="Aldolase"/>
    <property type="match status" value="1"/>
</dbReference>
<comment type="pathway">
    <text evidence="1 7">Carbohydrate degradation; pentose phosphate pathway; D-glyceraldehyde 3-phosphate and beta-D-fructose 6-phosphate from D-ribose 5-phosphate and D-xylulose 5-phosphate (non-oxidative stage): step 2/3.</text>
</comment>
<dbReference type="Proteomes" id="UP000000759">
    <property type="component" value="Chromosome 28"/>
</dbReference>
<dbReference type="PANTHER" id="PTHR10683">
    <property type="entry name" value="TRANSALDOLASE"/>
    <property type="match status" value="1"/>
</dbReference>
<sequence length="399" mass="43371">MKSLVPLAFVLATSSGFAPREHHYYRPNQPARTNALVLQAESTAAVLASADSQLAQLASMTTLSIDIGDLQVIQLYASTGYITDATTNPLFVSQAGLSGDPLYANMVDDAVSYALQHTKNSPLHDDPSESATVSLAIDRLAVNLGKAIADIVPGYISTEVDPRLSFDTEASIQRGLRIIDMYETLGVPKSRVLIKLAATWEGILAAEQLQARGIQCNLTLVFSLTQAIACAQYGAHLISPFPGRILDWYKTKEGRTQGVEPEQDEGVVACRNMFAYFKTHGHSTICMPASWRPSRGAGYDLDEILALAGTDRMTIPAPLLEQLASRTDTVERQLDAGRVEKMDELGNGKMSEKEFRYRLNMDGCGTDKLAEGIRAFIGETEKLEKAIAEKIRTAVSVAK</sequence>
<dbReference type="InterPro" id="IPR001585">
    <property type="entry name" value="TAL/FSA"/>
</dbReference>
<evidence type="ECO:0000256" key="2">
    <source>
        <dbReference type="ARBA" id="ARBA00008012"/>
    </source>
</evidence>
<dbReference type="OMA" id="ITCNITL"/>
<keyword evidence="4 7" id="KW-0808">Transferase</keyword>
<evidence type="ECO:0000256" key="6">
    <source>
        <dbReference type="ARBA" id="ARBA00023270"/>
    </source>
</evidence>
<dbReference type="PaxDb" id="2850-Phatr16698"/>
<gene>
    <name evidence="8" type="primary">TAL</name>
    <name evidence="8" type="ORF">PHATRDRAFT_50313</name>
</gene>
<dbReference type="InterPro" id="IPR013785">
    <property type="entry name" value="Aldolase_TIM"/>
</dbReference>
<dbReference type="InParanoid" id="B7GDN8"/>
<evidence type="ECO:0000313" key="9">
    <source>
        <dbReference type="Proteomes" id="UP000000759"/>
    </source>
</evidence>
<reference evidence="9" key="2">
    <citation type="submission" date="2008-08" db="EMBL/GenBank/DDBJ databases">
        <authorList>
            <consortium name="Diatom Consortium"/>
            <person name="Grigoriev I."/>
            <person name="Grimwood J."/>
            <person name="Kuo A."/>
            <person name="Otillar R.P."/>
            <person name="Salamov A."/>
            <person name="Detter J.C."/>
            <person name="Lindquist E."/>
            <person name="Shapiro H."/>
            <person name="Lucas S."/>
            <person name="Glavina del Rio T."/>
            <person name="Pitluck S."/>
            <person name="Rokhsar D."/>
            <person name="Bowler C."/>
        </authorList>
    </citation>
    <scope>GENOME REANNOTATION</scope>
    <source>
        <strain evidence="9">CCAP 1055/1</strain>
    </source>
</reference>
<dbReference type="InterPro" id="IPR004730">
    <property type="entry name" value="Transaldolase_1"/>
</dbReference>
<dbReference type="PANTHER" id="PTHR10683:SF18">
    <property type="entry name" value="TRANSALDOLASE"/>
    <property type="match status" value="1"/>
</dbReference>
<dbReference type="OrthoDB" id="2015515at2759"/>
<dbReference type="Pfam" id="PF00923">
    <property type="entry name" value="TAL_FSA"/>
    <property type="match status" value="1"/>
</dbReference>
<dbReference type="GO" id="GO:0004801">
    <property type="term" value="F:transaldolase activity"/>
    <property type="evidence" value="ECO:0007669"/>
    <property type="project" value="UniProtKB-EC"/>
</dbReference>
<dbReference type="GO" id="GO:0006098">
    <property type="term" value="P:pentose-phosphate shunt"/>
    <property type="evidence" value="ECO:0007669"/>
    <property type="project" value="UniProtKB-UniPathway"/>
</dbReference>
<dbReference type="GeneID" id="7198974"/>
<dbReference type="EC" id="2.2.1.2" evidence="3 7"/>
<dbReference type="AlphaFoldDB" id="B7GDN8"/>
<comment type="catalytic activity">
    <reaction evidence="7">
        <text>D-sedoheptulose 7-phosphate + D-glyceraldehyde 3-phosphate = D-erythrose 4-phosphate + beta-D-fructose 6-phosphate</text>
        <dbReference type="Rhea" id="RHEA:17053"/>
        <dbReference type="ChEBI" id="CHEBI:16897"/>
        <dbReference type="ChEBI" id="CHEBI:57483"/>
        <dbReference type="ChEBI" id="CHEBI:57634"/>
        <dbReference type="ChEBI" id="CHEBI:59776"/>
        <dbReference type="EC" id="2.2.1.2"/>
    </reaction>
</comment>
<keyword evidence="5 7" id="KW-0570">Pentose shunt</keyword>
<evidence type="ECO:0000313" key="8">
    <source>
        <dbReference type="EMBL" id="EEC43377.1"/>
    </source>
</evidence>
<evidence type="ECO:0000256" key="1">
    <source>
        <dbReference type="ARBA" id="ARBA00004857"/>
    </source>
</evidence>
<dbReference type="PROSITE" id="PS00958">
    <property type="entry name" value="TRANSALDOLASE_2"/>
    <property type="match status" value="1"/>
</dbReference>
<dbReference type="CDD" id="cd00957">
    <property type="entry name" value="Transaldolase_TalAB"/>
    <property type="match status" value="1"/>
</dbReference>
<dbReference type="EMBL" id="CM000630">
    <property type="protein sequence ID" value="EEC43377.1"/>
    <property type="molecule type" value="Genomic_DNA"/>
</dbReference>
<dbReference type="InterPro" id="IPR018225">
    <property type="entry name" value="Transaldolase_AS"/>
</dbReference>